<dbReference type="Proteomes" id="UP001066276">
    <property type="component" value="Chromosome 4_2"/>
</dbReference>
<gene>
    <name evidence="1" type="ORF">NDU88_001977</name>
</gene>
<protein>
    <submittedName>
        <fullName evidence="1">Uncharacterized protein</fullName>
    </submittedName>
</protein>
<proteinExistence type="predicted"/>
<sequence length="69" mass="7583">MVLPVELRGRWAHGCAHRSSLDRRRGGEQLGLHRGAVPRWSCAEHGKERRVFPFGGIAAAATPAALLER</sequence>
<reference evidence="1" key="1">
    <citation type="journal article" date="2022" name="bioRxiv">
        <title>Sequencing and chromosome-scale assembly of the giantPleurodeles waltlgenome.</title>
        <authorList>
            <person name="Brown T."/>
            <person name="Elewa A."/>
            <person name="Iarovenko S."/>
            <person name="Subramanian E."/>
            <person name="Araus A.J."/>
            <person name="Petzold A."/>
            <person name="Susuki M."/>
            <person name="Suzuki K.-i.T."/>
            <person name="Hayashi T."/>
            <person name="Toyoda A."/>
            <person name="Oliveira C."/>
            <person name="Osipova E."/>
            <person name="Leigh N.D."/>
            <person name="Simon A."/>
            <person name="Yun M.H."/>
        </authorList>
    </citation>
    <scope>NUCLEOTIDE SEQUENCE</scope>
    <source>
        <strain evidence="1">20211129_DDA</strain>
        <tissue evidence="1">Liver</tissue>
    </source>
</reference>
<comment type="caution">
    <text evidence="1">The sequence shown here is derived from an EMBL/GenBank/DDBJ whole genome shotgun (WGS) entry which is preliminary data.</text>
</comment>
<accession>A0AAV7SB72</accession>
<dbReference type="AlphaFoldDB" id="A0AAV7SB72"/>
<evidence type="ECO:0000313" key="2">
    <source>
        <dbReference type="Proteomes" id="UP001066276"/>
    </source>
</evidence>
<evidence type="ECO:0000313" key="1">
    <source>
        <dbReference type="EMBL" id="KAJ1161492.1"/>
    </source>
</evidence>
<organism evidence="1 2">
    <name type="scientific">Pleurodeles waltl</name>
    <name type="common">Iberian ribbed newt</name>
    <dbReference type="NCBI Taxonomy" id="8319"/>
    <lineage>
        <taxon>Eukaryota</taxon>
        <taxon>Metazoa</taxon>
        <taxon>Chordata</taxon>
        <taxon>Craniata</taxon>
        <taxon>Vertebrata</taxon>
        <taxon>Euteleostomi</taxon>
        <taxon>Amphibia</taxon>
        <taxon>Batrachia</taxon>
        <taxon>Caudata</taxon>
        <taxon>Salamandroidea</taxon>
        <taxon>Salamandridae</taxon>
        <taxon>Pleurodelinae</taxon>
        <taxon>Pleurodeles</taxon>
    </lineage>
</organism>
<dbReference type="EMBL" id="JANPWB010000008">
    <property type="protein sequence ID" value="KAJ1161492.1"/>
    <property type="molecule type" value="Genomic_DNA"/>
</dbReference>
<keyword evidence="2" id="KW-1185">Reference proteome</keyword>
<name>A0AAV7SB72_PLEWA</name>